<dbReference type="EMBL" id="JNVN01001763">
    <property type="protein sequence ID" value="KHJ32878.1"/>
    <property type="molecule type" value="Genomic_DNA"/>
</dbReference>
<feature type="compositionally biased region" description="Polar residues" evidence="1">
    <location>
        <begin position="272"/>
        <end position="283"/>
    </location>
</feature>
<comment type="caution">
    <text evidence="3">The sequence shown here is derived from an EMBL/GenBank/DDBJ whole genome shotgun (WGS) entry which is preliminary data.</text>
</comment>
<feature type="chain" id="PRO_5002059328" evidence="2">
    <location>
        <begin position="21"/>
        <end position="310"/>
    </location>
</feature>
<reference evidence="3 4" key="1">
    <citation type="journal article" date="2014" name="BMC Genomics">
        <title>Adaptive genomic structural variation in the grape powdery mildew pathogen, Erysiphe necator.</title>
        <authorList>
            <person name="Jones L."/>
            <person name="Riaz S."/>
            <person name="Morales-Cruz A."/>
            <person name="Amrine K.C."/>
            <person name="McGuire B."/>
            <person name="Gubler W.D."/>
            <person name="Walker M.A."/>
            <person name="Cantu D."/>
        </authorList>
    </citation>
    <scope>NUCLEOTIDE SEQUENCE [LARGE SCALE GENOMIC DNA]</scope>
    <source>
        <strain evidence="4">c</strain>
    </source>
</reference>
<keyword evidence="4" id="KW-1185">Reference proteome</keyword>
<dbReference type="AlphaFoldDB" id="A0A0B1P3N2"/>
<gene>
    <name evidence="3" type="ORF">EV44_g0572</name>
</gene>
<organism evidence="3 4">
    <name type="scientific">Uncinula necator</name>
    <name type="common">Grape powdery mildew</name>
    <dbReference type="NCBI Taxonomy" id="52586"/>
    <lineage>
        <taxon>Eukaryota</taxon>
        <taxon>Fungi</taxon>
        <taxon>Dikarya</taxon>
        <taxon>Ascomycota</taxon>
        <taxon>Pezizomycotina</taxon>
        <taxon>Leotiomycetes</taxon>
        <taxon>Erysiphales</taxon>
        <taxon>Erysiphaceae</taxon>
        <taxon>Erysiphe</taxon>
    </lineage>
</organism>
<feature type="region of interest" description="Disordered" evidence="1">
    <location>
        <begin position="263"/>
        <end position="310"/>
    </location>
</feature>
<evidence type="ECO:0000313" key="4">
    <source>
        <dbReference type="Proteomes" id="UP000030854"/>
    </source>
</evidence>
<protein>
    <submittedName>
        <fullName evidence="3">Uncharacterized protein</fullName>
    </submittedName>
</protein>
<dbReference type="HOGENOM" id="CLU_897703_0_0_1"/>
<evidence type="ECO:0000313" key="3">
    <source>
        <dbReference type="EMBL" id="KHJ32878.1"/>
    </source>
</evidence>
<sequence length="310" mass="34098">MQLPILAILTYATLLDLVAAFPGYDIHKFRSLSVTAGSEDSAKPALLNTSPSDSSIIIYSKNSHQREIQHEKYGEITFDNSLDQRPVSDSTLPQNLSLCKSTTDFSMNHGQAYNDLCQNDIEDTNSKEKSFITHFFNDLLEFFFGLKKALSVWNFKQTTDVASTGSDNQPQCSSWSSCTNIPEYARSFSKDGLKRRLLNNKENNNAGQKSYPLPTPESLKAGASKQRLNQLPTNLDTTNQNGQGIRKSNPYLTTSIVNGKRVIGQRLPAPPQNTKNAVGTSRSGLLASPPTRGSNSRVSYKLPTPESIGA</sequence>
<keyword evidence="2" id="KW-0732">Signal</keyword>
<proteinExistence type="predicted"/>
<evidence type="ECO:0000256" key="1">
    <source>
        <dbReference type="SAM" id="MobiDB-lite"/>
    </source>
</evidence>
<dbReference type="Proteomes" id="UP000030854">
    <property type="component" value="Unassembled WGS sequence"/>
</dbReference>
<name>A0A0B1P3N2_UNCNE</name>
<evidence type="ECO:0000256" key="2">
    <source>
        <dbReference type="SAM" id="SignalP"/>
    </source>
</evidence>
<accession>A0A0B1P3N2</accession>
<feature type="signal peptide" evidence="2">
    <location>
        <begin position="1"/>
        <end position="20"/>
    </location>
</feature>